<proteinExistence type="predicted"/>
<feature type="domain" description="DUF4283" evidence="1">
    <location>
        <begin position="37"/>
        <end position="87"/>
    </location>
</feature>
<accession>A0A438CUK1</accession>
<dbReference type="InterPro" id="IPR025558">
    <property type="entry name" value="DUF4283"/>
</dbReference>
<comment type="caution">
    <text evidence="2">The sequence shown here is derived from an EMBL/GenBank/DDBJ whole genome shotgun (WGS) entry which is preliminary data.</text>
</comment>
<evidence type="ECO:0000313" key="3">
    <source>
        <dbReference type="Proteomes" id="UP000288805"/>
    </source>
</evidence>
<protein>
    <recommendedName>
        <fullName evidence="1">DUF4283 domain-containing protein</fullName>
    </recommendedName>
</protein>
<reference evidence="2 3" key="1">
    <citation type="journal article" date="2018" name="PLoS Genet.">
        <title>Population sequencing reveals clonal diversity and ancestral inbreeding in the grapevine cultivar Chardonnay.</title>
        <authorList>
            <person name="Roach M.J."/>
            <person name="Johnson D.L."/>
            <person name="Bohlmann J."/>
            <person name="van Vuuren H.J."/>
            <person name="Jones S.J."/>
            <person name="Pretorius I.S."/>
            <person name="Schmidt S.A."/>
            <person name="Borneman A.R."/>
        </authorList>
    </citation>
    <scope>NUCLEOTIDE SEQUENCE [LARGE SCALE GENOMIC DNA]</scope>
    <source>
        <strain evidence="3">cv. Chardonnay</strain>
        <tissue evidence="2">Leaf</tissue>
    </source>
</reference>
<gene>
    <name evidence="2" type="ORF">CK203_110942</name>
</gene>
<dbReference type="EMBL" id="QGNW01001978">
    <property type="protein sequence ID" value="RVW26872.1"/>
    <property type="molecule type" value="Genomic_DNA"/>
</dbReference>
<dbReference type="Pfam" id="PF14111">
    <property type="entry name" value="DUF4283"/>
    <property type="match status" value="1"/>
</dbReference>
<name>A0A438CUK1_VITVI</name>
<organism evidence="2 3">
    <name type="scientific">Vitis vinifera</name>
    <name type="common">Grape</name>
    <dbReference type="NCBI Taxonomy" id="29760"/>
    <lineage>
        <taxon>Eukaryota</taxon>
        <taxon>Viridiplantae</taxon>
        <taxon>Streptophyta</taxon>
        <taxon>Embryophyta</taxon>
        <taxon>Tracheophyta</taxon>
        <taxon>Spermatophyta</taxon>
        <taxon>Magnoliopsida</taxon>
        <taxon>eudicotyledons</taxon>
        <taxon>Gunneridae</taxon>
        <taxon>Pentapetalae</taxon>
        <taxon>rosids</taxon>
        <taxon>Vitales</taxon>
        <taxon>Vitaceae</taxon>
        <taxon>Viteae</taxon>
        <taxon>Vitis</taxon>
    </lineage>
</organism>
<dbReference type="AlphaFoldDB" id="A0A438CUK1"/>
<evidence type="ECO:0000259" key="1">
    <source>
        <dbReference type="Pfam" id="PF14111"/>
    </source>
</evidence>
<dbReference type="Proteomes" id="UP000288805">
    <property type="component" value="Unassembled WGS sequence"/>
</dbReference>
<evidence type="ECO:0000313" key="2">
    <source>
        <dbReference type="EMBL" id="RVW26872.1"/>
    </source>
</evidence>
<sequence length="272" mass="29267">MNLSLPPTLVARVDKSCRVPLEKAKGSFVDVAKAKASDLFPELSSLRNWGIYHWNLKRGVEIAKLGGAFLLLEFEDKVEAERVSRRGREEKGREDVEFDNSVKGIVDGLWKGGGWGRTYRGGSVGLGLLSGVGKRPIVVVDRPSERGTLRGARDSTETLCAKEWRVDEENFGGSASLVRQEEAALDPLRVILATGKALGGSWSIGLKLGVVEEVASALLEWEAVNSRSAMVLRLVGMEVDGGGLRGPSPFRFENVVGGRGLQGLAENLVGGV</sequence>